<dbReference type="AlphaFoldDB" id="A0A5B7FLT4"/>
<name>A0A5B7FLT4_PORTR</name>
<evidence type="ECO:0000313" key="1">
    <source>
        <dbReference type="EMBL" id="MPC48411.1"/>
    </source>
</evidence>
<dbReference type="EMBL" id="VSRR010008270">
    <property type="protein sequence ID" value="MPC48411.1"/>
    <property type="molecule type" value="Genomic_DNA"/>
</dbReference>
<organism evidence="1 2">
    <name type="scientific">Portunus trituberculatus</name>
    <name type="common">Swimming crab</name>
    <name type="synonym">Neptunus trituberculatus</name>
    <dbReference type="NCBI Taxonomy" id="210409"/>
    <lineage>
        <taxon>Eukaryota</taxon>
        <taxon>Metazoa</taxon>
        <taxon>Ecdysozoa</taxon>
        <taxon>Arthropoda</taxon>
        <taxon>Crustacea</taxon>
        <taxon>Multicrustacea</taxon>
        <taxon>Malacostraca</taxon>
        <taxon>Eumalacostraca</taxon>
        <taxon>Eucarida</taxon>
        <taxon>Decapoda</taxon>
        <taxon>Pleocyemata</taxon>
        <taxon>Brachyura</taxon>
        <taxon>Eubrachyura</taxon>
        <taxon>Portunoidea</taxon>
        <taxon>Portunidae</taxon>
        <taxon>Portuninae</taxon>
        <taxon>Portunus</taxon>
    </lineage>
</organism>
<keyword evidence="2" id="KW-1185">Reference proteome</keyword>
<gene>
    <name evidence="1" type="ORF">E2C01_042182</name>
</gene>
<proteinExistence type="predicted"/>
<sequence length="144" mass="16233">MKLTTDPTSRRQRQQSFCQIEPTNKSAARDSILNRSREACRGGLLRPRVDKLLGVYGGGMVTGCSRRPLDYSTNEVSHGSHGGLVINAVHDLLLEIGRRAQKAVSQRTVNVNQETIPYYMNRGDIDKKEKSLRGRVRLAWKRLV</sequence>
<accession>A0A5B7FLT4</accession>
<protein>
    <submittedName>
        <fullName evidence="1">Uncharacterized protein</fullName>
    </submittedName>
</protein>
<evidence type="ECO:0000313" key="2">
    <source>
        <dbReference type="Proteomes" id="UP000324222"/>
    </source>
</evidence>
<dbReference type="Proteomes" id="UP000324222">
    <property type="component" value="Unassembled WGS sequence"/>
</dbReference>
<reference evidence="1 2" key="1">
    <citation type="submission" date="2019-05" db="EMBL/GenBank/DDBJ databases">
        <title>Another draft genome of Portunus trituberculatus and its Hox gene families provides insights of decapod evolution.</title>
        <authorList>
            <person name="Jeong J.-H."/>
            <person name="Song I."/>
            <person name="Kim S."/>
            <person name="Choi T."/>
            <person name="Kim D."/>
            <person name="Ryu S."/>
            <person name="Kim W."/>
        </authorList>
    </citation>
    <scope>NUCLEOTIDE SEQUENCE [LARGE SCALE GENOMIC DNA]</scope>
    <source>
        <tissue evidence="1">Muscle</tissue>
    </source>
</reference>
<comment type="caution">
    <text evidence="1">The sequence shown here is derived from an EMBL/GenBank/DDBJ whole genome shotgun (WGS) entry which is preliminary data.</text>
</comment>